<proteinExistence type="predicted"/>
<dbReference type="GeneID" id="89922300"/>
<gene>
    <name evidence="2" type="ORF">LTR77_000951</name>
</gene>
<comment type="caution">
    <text evidence="2">The sequence shown here is derived from an EMBL/GenBank/DDBJ whole genome shotgun (WGS) entry which is preliminary data.</text>
</comment>
<name>A0AAV9PP69_9PEZI</name>
<reference evidence="2 3" key="1">
    <citation type="submission" date="2023-08" db="EMBL/GenBank/DDBJ databases">
        <title>Black Yeasts Isolated from many extreme environments.</title>
        <authorList>
            <person name="Coleine C."/>
            <person name="Stajich J.E."/>
            <person name="Selbmann L."/>
        </authorList>
    </citation>
    <scope>NUCLEOTIDE SEQUENCE [LARGE SCALE GENOMIC DNA]</scope>
    <source>
        <strain evidence="2 3">CCFEE 5935</strain>
    </source>
</reference>
<dbReference type="AlphaFoldDB" id="A0AAV9PP69"/>
<accession>A0AAV9PP69</accession>
<sequence>MENADIPMDEGDGIELGETDTDSLMDDDTHGETTDSTGMSFEAEDMEVGTAHTNFSLDDGTCEWFKAIVNPFDNVDFGDSWRRIPRPRLVDSIEKEAMKPVNIETFDTDDALALCHSQEQSLLFTALPREIRELVWKFATAPYEVEQKRYEENEYYCRPGHTAPLNTDFGLLLTCRRAWLEANAYPMLQAEQCYWYYREAPDRRDPDWMGSLTAMNRRNLGHLHIFPQMFTIEGLADRRTRPLRSHFPEWRVRLGEFQPRMLHVTVRHTDWWYWESDEPLRFKDSWFKTLLDTDELRSTHIIKLDLETLAYKVKQLMPIVERLSQLESEEFETHFVDGKPTPTKFVLHRDPEVQKWSGPANIDNENFTPYDGKEKLDYHIVTLTWRLHFPKYPRAHVPTLRRSPRVGVSEDPPRDPESDVVIEAHAQGDFPSLPQYEEHRPNRLPWRDRRLESRIKRKGLVELNDSRSLMISAAVYGQNNQRYRSEVHERLRKARFDLLMARVYEQSWREKWEKEGSLLKFGE</sequence>
<dbReference type="Proteomes" id="UP001337655">
    <property type="component" value="Unassembled WGS sequence"/>
</dbReference>
<feature type="compositionally biased region" description="Acidic residues" evidence="1">
    <location>
        <begin position="7"/>
        <end position="26"/>
    </location>
</feature>
<keyword evidence="3" id="KW-1185">Reference proteome</keyword>
<organism evidence="2 3">
    <name type="scientific">Saxophila tyrrhenica</name>
    <dbReference type="NCBI Taxonomy" id="1690608"/>
    <lineage>
        <taxon>Eukaryota</taxon>
        <taxon>Fungi</taxon>
        <taxon>Dikarya</taxon>
        <taxon>Ascomycota</taxon>
        <taxon>Pezizomycotina</taxon>
        <taxon>Dothideomycetes</taxon>
        <taxon>Dothideomycetidae</taxon>
        <taxon>Mycosphaerellales</taxon>
        <taxon>Extremaceae</taxon>
        <taxon>Saxophila</taxon>
    </lineage>
</organism>
<dbReference type="EMBL" id="JAVRRT010000001">
    <property type="protein sequence ID" value="KAK5175811.1"/>
    <property type="molecule type" value="Genomic_DNA"/>
</dbReference>
<evidence type="ECO:0000313" key="3">
    <source>
        <dbReference type="Proteomes" id="UP001337655"/>
    </source>
</evidence>
<evidence type="ECO:0000256" key="1">
    <source>
        <dbReference type="SAM" id="MobiDB-lite"/>
    </source>
</evidence>
<evidence type="ECO:0000313" key="2">
    <source>
        <dbReference type="EMBL" id="KAK5175811.1"/>
    </source>
</evidence>
<feature type="region of interest" description="Disordered" evidence="1">
    <location>
        <begin position="1"/>
        <end position="40"/>
    </location>
</feature>
<dbReference type="RefSeq" id="XP_064664449.1">
    <property type="nucleotide sequence ID" value="XM_064798215.1"/>
</dbReference>
<protein>
    <submittedName>
        <fullName evidence="2">Uncharacterized protein</fullName>
    </submittedName>
</protein>